<dbReference type="Pfam" id="PF14304">
    <property type="entry name" value="CSTF_C"/>
    <property type="match status" value="1"/>
</dbReference>
<evidence type="ECO:0000256" key="2">
    <source>
        <dbReference type="ARBA" id="ARBA00022884"/>
    </source>
</evidence>
<dbReference type="Gene3D" id="1.10.20.70">
    <property type="entry name" value="Transcription termination and cleavage factor, C-terminal domain"/>
    <property type="match status" value="1"/>
</dbReference>
<dbReference type="GO" id="GO:0003729">
    <property type="term" value="F:mRNA binding"/>
    <property type="evidence" value="ECO:0007669"/>
    <property type="project" value="TreeGrafter"/>
</dbReference>
<name>A0A6M2DV86_XENCH</name>
<evidence type="ECO:0000256" key="3">
    <source>
        <dbReference type="ARBA" id="ARBA00023242"/>
    </source>
</evidence>
<dbReference type="GO" id="GO:0005847">
    <property type="term" value="C:mRNA cleavage and polyadenylation specificity factor complex"/>
    <property type="evidence" value="ECO:0007669"/>
    <property type="project" value="TreeGrafter"/>
</dbReference>
<dbReference type="AlphaFoldDB" id="A0A6M2DV86"/>
<sequence>MGQAAAVAAGLGGLGGLSLPNLMAAGVGPGASDQEKAELIMQVLQLSDEQIGMLPPEQRTSILVLKDQIAKSTQR</sequence>
<dbReference type="PANTHER" id="PTHR45735">
    <property type="entry name" value="CLEAVAGE STIMULATION FACTOR SUBUNIT 2"/>
    <property type="match status" value="1"/>
</dbReference>
<dbReference type="InterPro" id="IPR038192">
    <property type="entry name" value="CSTF_C_sf"/>
</dbReference>
<reference evidence="5" key="1">
    <citation type="submission" date="2020-03" db="EMBL/GenBank/DDBJ databases">
        <title>Transcriptomic Profiling of the Digestive Tract of the Rat Flea, Xenopsylla cheopis, Following Blood Feeding and Infection with Yersinia pestis.</title>
        <authorList>
            <person name="Bland D.M."/>
            <person name="Martens C.A."/>
            <person name="Virtaneva K."/>
            <person name="Kanakabandi K."/>
            <person name="Long D."/>
            <person name="Rosenke R."/>
            <person name="Saturday G.A."/>
            <person name="Hoyt F.H."/>
            <person name="Bruno D.P."/>
            <person name="Ribeiro J.M.C."/>
            <person name="Hinnebusch J."/>
        </authorList>
    </citation>
    <scope>NUCLEOTIDE SEQUENCE</scope>
</reference>
<dbReference type="InterPro" id="IPR026896">
    <property type="entry name" value="CSTF_C"/>
</dbReference>
<feature type="domain" description="Transcription termination and cleavage factor C-terminal" evidence="4">
    <location>
        <begin position="33"/>
        <end position="72"/>
    </location>
</feature>
<protein>
    <submittedName>
        <fullName evidence="5">Putative transcription termination and cleavage factor c-terminal</fullName>
    </submittedName>
</protein>
<dbReference type="GO" id="GO:0031124">
    <property type="term" value="P:mRNA 3'-end processing"/>
    <property type="evidence" value="ECO:0007669"/>
    <property type="project" value="InterPro"/>
</dbReference>
<comment type="subcellular location">
    <subcellularLocation>
        <location evidence="1">Nucleus</location>
    </subcellularLocation>
</comment>
<dbReference type="PANTHER" id="PTHR45735:SF2">
    <property type="entry name" value="CLEAVAGE STIMULATION FACTOR SUBUNIT 2"/>
    <property type="match status" value="1"/>
</dbReference>
<keyword evidence="2" id="KW-0694">RNA-binding</keyword>
<dbReference type="EMBL" id="GIIL01006493">
    <property type="protein sequence ID" value="NOV50219.1"/>
    <property type="molecule type" value="Transcribed_RNA"/>
</dbReference>
<accession>A0A6M2DV86</accession>
<dbReference type="FunFam" id="1.10.20.70:FF:000001">
    <property type="entry name" value="Cleavage stimulation factor subunit 2"/>
    <property type="match status" value="1"/>
</dbReference>
<evidence type="ECO:0000313" key="5">
    <source>
        <dbReference type="EMBL" id="NOV50219.1"/>
    </source>
</evidence>
<evidence type="ECO:0000259" key="4">
    <source>
        <dbReference type="Pfam" id="PF14304"/>
    </source>
</evidence>
<proteinExistence type="predicted"/>
<evidence type="ECO:0000256" key="1">
    <source>
        <dbReference type="ARBA" id="ARBA00004123"/>
    </source>
</evidence>
<keyword evidence="3" id="KW-0539">Nucleus</keyword>
<organism evidence="5">
    <name type="scientific">Xenopsylla cheopis</name>
    <name type="common">Oriental rat flea</name>
    <name type="synonym">Pulex cheopis</name>
    <dbReference type="NCBI Taxonomy" id="163159"/>
    <lineage>
        <taxon>Eukaryota</taxon>
        <taxon>Metazoa</taxon>
        <taxon>Ecdysozoa</taxon>
        <taxon>Arthropoda</taxon>
        <taxon>Hexapoda</taxon>
        <taxon>Insecta</taxon>
        <taxon>Pterygota</taxon>
        <taxon>Neoptera</taxon>
        <taxon>Endopterygota</taxon>
        <taxon>Siphonaptera</taxon>
        <taxon>Pulicidae</taxon>
        <taxon>Xenopsyllinae</taxon>
        <taxon>Xenopsylla</taxon>
    </lineage>
</organism>